<comment type="similarity">
    <text evidence="4">Belongs to the TBCB family.</text>
</comment>
<dbReference type="SUPFAM" id="SSF74924">
    <property type="entry name" value="Cap-Gly domain"/>
    <property type="match status" value="1"/>
</dbReference>
<name>A0A875RXL4_EENNA</name>
<dbReference type="InterPro" id="IPR000938">
    <property type="entry name" value="CAP-Gly_domain"/>
</dbReference>
<dbReference type="InterPro" id="IPR036859">
    <property type="entry name" value="CAP-Gly_dom_sf"/>
</dbReference>
<dbReference type="Pfam" id="PF14560">
    <property type="entry name" value="Ubiquitin_2"/>
    <property type="match status" value="1"/>
</dbReference>
<dbReference type="KEGG" id="bnn:FOA43_000698"/>
<proteinExistence type="inferred from homology"/>
<evidence type="ECO:0000256" key="2">
    <source>
        <dbReference type="ARBA" id="ARBA00022490"/>
    </source>
</evidence>
<dbReference type="SUPFAM" id="SSF54236">
    <property type="entry name" value="Ubiquitin-like"/>
    <property type="match status" value="1"/>
</dbReference>
<dbReference type="InterPro" id="IPR000626">
    <property type="entry name" value="Ubiquitin-like_dom"/>
</dbReference>
<dbReference type="PROSITE" id="PS00845">
    <property type="entry name" value="CAP_GLY_1"/>
    <property type="match status" value="1"/>
</dbReference>
<evidence type="ECO:0000259" key="5">
    <source>
        <dbReference type="PROSITE" id="PS50245"/>
    </source>
</evidence>
<dbReference type="AlphaFoldDB" id="A0A875RXL4"/>
<dbReference type="InterPro" id="IPR029071">
    <property type="entry name" value="Ubiquitin-like_domsf"/>
</dbReference>
<evidence type="ECO:0000256" key="1">
    <source>
        <dbReference type="ARBA" id="ARBA00004496"/>
    </source>
</evidence>
<evidence type="ECO:0000313" key="6">
    <source>
        <dbReference type="EMBL" id="QPG73388.1"/>
    </source>
</evidence>
<evidence type="ECO:0000256" key="3">
    <source>
        <dbReference type="ARBA" id="ARBA00023186"/>
    </source>
</evidence>
<dbReference type="GO" id="GO:0051010">
    <property type="term" value="F:microtubule plus-end binding"/>
    <property type="evidence" value="ECO:0007669"/>
    <property type="project" value="TreeGrafter"/>
</dbReference>
<dbReference type="GeneID" id="62194099"/>
<dbReference type="Gene3D" id="2.30.30.190">
    <property type="entry name" value="CAP Gly-rich-like domain"/>
    <property type="match status" value="1"/>
</dbReference>
<dbReference type="PROSITE" id="PS50245">
    <property type="entry name" value="CAP_GLY_2"/>
    <property type="match status" value="1"/>
</dbReference>
<keyword evidence="2" id="KW-0963">Cytoplasm</keyword>
<dbReference type="PANTHER" id="PTHR18916">
    <property type="entry name" value="DYNACTIN 1-RELATED MICROTUBULE-BINDING"/>
    <property type="match status" value="1"/>
</dbReference>
<keyword evidence="3" id="KW-0143">Chaperone</keyword>
<evidence type="ECO:0000313" key="7">
    <source>
        <dbReference type="Proteomes" id="UP000662931"/>
    </source>
</evidence>
<dbReference type="SMART" id="SM01052">
    <property type="entry name" value="CAP_GLY"/>
    <property type="match status" value="1"/>
</dbReference>
<keyword evidence="7" id="KW-1185">Reference proteome</keyword>
<protein>
    <recommendedName>
        <fullName evidence="5">CAP-Gly domain-containing protein</fullName>
    </recommendedName>
</protein>
<dbReference type="RefSeq" id="XP_038776953.1">
    <property type="nucleotide sequence ID" value="XM_038921025.1"/>
</dbReference>
<dbReference type="Pfam" id="PF01302">
    <property type="entry name" value="CAP_GLY"/>
    <property type="match status" value="1"/>
</dbReference>
<comment type="subcellular location">
    <subcellularLocation>
        <location evidence="1">Cytoplasm</location>
    </subcellularLocation>
</comment>
<dbReference type="Gene3D" id="3.10.20.90">
    <property type="entry name" value="Phosphatidylinositol 3-kinase Catalytic Subunit, Chain A, domain 1"/>
    <property type="match status" value="1"/>
</dbReference>
<dbReference type="EMBL" id="CP064812">
    <property type="protein sequence ID" value="QPG73388.1"/>
    <property type="molecule type" value="Genomic_DNA"/>
</dbReference>
<accession>A0A875RXL4</accession>
<dbReference type="GO" id="GO:0031122">
    <property type="term" value="P:cytoplasmic microtubule organization"/>
    <property type="evidence" value="ECO:0007669"/>
    <property type="project" value="TreeGrafter"/>
</dbReference>
<sequence length="251" mass="29371">MEDFTIHLTSDLTSSERRLSPDWTLKYFKHRVEYITGIPPESQKIWIYETNDSNEREQIDSLLNEETTLLEDLHISPFTRIHIESTSNDPDMIQLQKELLNPEDQDEEGLFKLEEKRYDEMAHTVKKWKLEKKLGRYDPAFTGKIQELLEENEVKAKTIRVGDRCKLHNSSFERLGTVRYVGKIPEINNENSWVGVELDEPYGKNDGSIKGVKYFTCKLNYGSFVKPIVVETGDFPQEKLDFNSDEEEDEL</sequence>
<dbReference type="PANTHER" id="PTHR18916:SF85">
    <property type="entry name" value="TUBULIN-FOLDING COFACTOR B"/>
    <property type="match status" value="1"/>
</dbReference>
<dbReference type="GO" id="GO:0035371">
    <property type="term" value="C:microtubule plus-end"/>
    <property type="evidence" value="ECO:0007669"/>
    <property type="project" value="TreeGrafter"/>
</dbReference>
<dbReference type="GO" id="GO:0005737">
    <property type="term" value="C:cytoplasm"/>
    <property type="evidence" value="ECO:0007669"/>
    <property type="project" value="UniProtKB-SubCell"/>
</dbReference>
<reference evidence="6" key="1">
    <citation type="submission" date="2020-10" db="EMBL/GenBank/DDBJ databases">
        <authorList>
            <person name="Roach M.J.R."/>
        </authorList>
    </citation>
    <scope>NUCLEOTIDE SEQUENCE</scope>
    <source>
        <strain evidence="6">CBS 1945</strain>
    </source>
</reference>
<evidence type="ECO:0000256" key="4">
    <source>
        <dbReference type="ARBA" id="ARBA00025779"/>
    </source>
</evidence>
<dbReference type="OrthoDB" id="5295208at2759"/>
<feature type="domain" description="CAP-Gly" evidence="5">
    <location>
        <begin position="193"/>
        <end position="226"/>
    </location>
</feature>
<gene>
    <name evidence="6" type="ORF">FOA43_000698</name>
</gene>
<organism evidence="6 7">
    <name type="scientific">Eeniella nana</name>
    <name type="common">Yeast</name>
    <name type="synonym">Brettanomyces nanus</name>
    <dbReference type="NCBI Taxonomy" id="13502"/>
    <lineage>
        <taxon>Eukaryota</taxon>
        <taxon>Fungi</taxon>
        <taxon>Dikarya</taxon>
        <taxon>Ascomycota</taxon>
        <taxon>Saccharomycotina</taxon>
        <taxon>Pichiomycetes</taxon>
        <taxon>Pichiales</taxon>
        <taxon>Pichiaceae</taxon>
        <taxon>Brettanomyces</taxon>
    </lineage>
</organism>
<dbReference type="GO" id="GO:0005634">
    <property type="term" value="C:nucleus"/>
    <property type="evidence" value="ECO:0007669"/>
    <property type="project" value="TreeGrafter"/>
</dbReference>
<dbReference type="Proteomes" id="UP000662931">
    <property type="component" value="Chromosome 1"/>
</dbReference>